<dbReference type="InterPro" id="IPR011051">
    <property type="entry name" value="RmlC_Cupin_sf"/>
</dbReference>
<accession>A0ABP8XQI8</accession>
<gene>
    <name evidence="3" type="ORF">GCM10025782_06370</name>
</gene>
<proteinExistence type="predicted"/>
<dbReference type="InterPro" id="IPR053146">
    <property type="entry name" value="QDO-like"/>
</dbReference>
<dbReference type="PANTHER" id="PTHR36440">
    <property type="entry name" value="PUTATIVE (AFU_ORTHOLOGUE AFUA_8G07350)-RELATED"/>
    <property type="match status" value="1"/>
</dbReference>
<evidence type="ECO:0000313" key="4">
    <source>
        <dbReference type="Proteomes" id="UP001500556"/>
    </source>
</evidence>
<evidence type="ECO:0000259" key="2">
    <source>
        <dbReference type="Pfam" id="PF07883"/>
    </source>
</evidence>
<dbReference type="Gene3D" id="2.60.120.10">
    <property type="entry name" value="Jelly Rolls"/>
    <property type="match status" value="1"/>
</dbReference>
<dbReference type="InterPro" id="IPR013096">
    <property type="entry name" value="Cupin_2"/>
</dbReference>
<evidence type="ECO:0000313" key="3">
    <source>
        <dbReference type="EMBL" id="GAA4712956.1"/>
    </source>
</evidence>
<feature type="region of interest" description="Disordered" evidence="1">
    <location>
        <begin position="1"/>
        <end position="25"/>
    </location>
</feature>
<feature type="domain" description="Cupin type-2" evidence="2">
    <location>
        <begin position="58"/>
        <end position="122"/>
    </location>
</feature>
<dbReference type="PANTHER" id="PTHR36440:SF1">
    <property type="entry name" value="PUTATIVE (AFU_ORTHOLOGUE AFUA_8G07350)-RELATED"/>
    <property type="match status" value="1"/>
</dbReference>
<protein>
    <submittedName>
        <fullName evidence="3">Cupin domain-containing protein</fullName>
    </submittedName>
</protein>
<sequence>MSLPRPYPADTYLGEGGEDSAWLRGPDQPAEVVFRSGGTCEYLATGDQTAGRFGLYRWTFGEDESGPDPHFHRSISEQFYVLSGEVRLHDGRGWVTARPGDFLYVPEGGVHGFRGGGRASMLLMFAPGGPREDYFETLARGEKMSDEERAAFMLRHDTHWV</sequence>
<organism evidence="3 4">
    <name type="scientific">Pedococcus ginsenosidimutans</name>
    <dbReference type="NCBI Taxonomy" id="490570"/>
    <lineage>
        <taxon>Bacteria</taxon>
        <taxon>Bacillati</taxon>
        <taxon>Actinomycetota</taxon>
        <taxon>Actinomycetes</taxon>
        <taxon>Micrococcales</taxon>
        <taxon>Intrasporangiaceae</taxon>
        <taxon>Pedococcus</taxon>
    </lineage>
</organism>
<dbReference type="Proteomes" id="UP001500556">
    <property type="component" value="Unassembled WGS sequence"/>
</dbReference>
<dbReference type="InterPro" id="IPR014710">
    <property type="entry name" value="RmlC-like_jellyroll"/>
</dbReference>
<dbReference type="RefSeq" id="WP_345501124.1">
    <property type="nucleotide sequence ID" value="NZ_BAABLO010000001.1"/>
</dbReference>
<name>A0ABP8XQI8_9MICO</name>
<dbReference type="EMBL" id="BAABLO010000001">
    <property type="protein sequence ID" value="GAA4712956.1"/>
    <property type="molecule type" value="Genomic_DNA"/>
</dbReference>
<evidence type="ECO:0000256" key="1">
    <source>
        <dbReference type="SAM" id="MobiDB-lite"/>
    </source>
</evidence>
<dbReference type="Pfam" id="PF07883">
    <property type="entry name" value="Cupin_2"/>
    <property type="match status" value="1"/>
</dbReference>
<comment type="caution">
    <text evidence="3">The sequence shown here is derived from an EMBL/GenBank/DDBJ whole genome shotgun (WGS) entry which is preliminary data.</text>
</comment>
<keyword evidence="4" id="KW-1185">Reference proteome</keyword>
<reference evidence="4" key="1">
    <citation type="journal article" date="2019" name="Int. J. Syst. Evol. Microbiol.">
        <title>The Global Catalogue of Microorganisms (GCM) 10K type strain sequencing project: providing services to taxonomists for standard genome sequencing and annotation.</title>
        <authorList>
            <consortium name="The Broad Institute Genomics Platform"/>
            <consortium name="The Broad Institute Genome Sequencing Center for Infectious Disease"/>
            <person name="Wu L."/>
            <person name="Ma J."/>
        </authorList>
    </citation>
    <scope>NUCLEOTIDE SEQUENCE [LARGE SCALE GENOMIC DNA]</scope>
    <source>
        <strain evidence="4">JCM 18961</strain>
    </source>
</reference>
<dbReference type="SUPFAM" id="SSF51182">
    <property type="entry name" value="RmlC-like cupins"/>
    <property type="match status" value="1"/>
</dbReference>